<evidence type="ECO:0000313" key="8">
    <source>
        <dbReference type="Proteomes" id="UP000646827"/>
    </source>
</evidence>
<evidence type="ECO:0000256" key="5">
    <source>
        <dbReference type="PIRSR" id="PIRSR602401-1"/>
    </source>
</evidence>
<evidence type="ECO:0000256" key="6">
    <source>
        <dbReference type="RuleBase" id="RU000461"/>
    </source>
</evidence>
<evidence type="ECO:0000313" key="7">
    <source>
        <dbReference type="EMBL" id="KAG2219730.1"/>
    </source>
</evidence>
<dbReference type="InterPro" id="IPR017972">
    <property type="entry name" value="Cyt_P450_CS"/>
</dbReference>
<reference evidence="7 8" key="1">
    <citation type="submission" date="2020-12" db="EMBL/GenBank/DDBJ databases">
        <title>Metabolic potential, ecology and presence of endohyphal bacteria is reflected in genomic diversity of Mucoromycotina.</title>
        <authorList>
            <person name="Muszewska A."/>
            <person name="Okrasinska A."/>
            <person name="Steczkiewicz K."/>
            <person name="Drgas O."/>
            <person name="Orlowska M."/>
            <person name="Perlinska-Lenart U."/>
            <person name="Aleksandrzak-Piekarczyk T."/>
            <person name="Szatraj K."/>
            <person name="Zielenkiewicz U."/>
            <person name="Pilsyk S."/>
            <person name="Malc E."/>
            <person name="Mieczkowski P."/>
            <person name="Kruszewska J.S."/>
            <person name="Biernat P."/>
            <person name="Pawlowska J."/>
        </authorList>
    </citation>
    <scope>NUCLEOTIDE SEQUENCE [LARGE SCALE GENOMIC DNA]</scope>
    <source>
        <strain evidence="7 8">CBS 142.35</strain>
    </source>
</reference>
<accession>A0A8H7RZE3</accession>
<dbReference type="GO" id="GO:0005506">
    <property type="term" value="F:iron ion binding"/>
    <property type="evidence" value="ECO:0007669"/>
    <property type="project" value="InterPro"/>
</dbReference>
<proteinExistence type="inferred from homology"/>
<keyword evidence="4 5" id="KW-0408">Iron</keyword>
<dbReference type="Proteomes" id="UP000646827">
    <property type="component" value="Unassembled WGS sequence"/>
</dbReference>
<protein>
    <recommendedName>
        <fullName evidence="9">Cytochrome P450</fullName>
    </recommendedName>
</protein>
<dbReference type="AlphaFoldDB" id="A0A8H7RZE3"/>
<keyword evidence="5 6" id="KW-0349">Heme</keyword>
<comment type="caution">
    <text evidence="7">The sequence shown here is derived from an EMBL/GenBank/DDBJ whole genome shotgun (WGS) entry which is preliminary data.</text>
</comment>
<evidence type="ECO:0000256" key="2">
    <source>
        <dbReference type="ARBA" id="ARBA00010617"/>
    </source>
</evidence>
<dbReference type="InterPro" id="IPR050121">
    <property type="entry name" value="Cytochrome_P450_monoxygenase"/>
</dbReference>
<keyword evidence="8" id="KW-1185">Reference proteome</keyword>
<dbReference type="InterPro" id="IPR001128">
    <property type="entry name" value="Cyt_P450"/>
</dbReference>
<dbReference type="PANTHER" id="PTHR24305">
    <property type="entry name" value="CYTOCHROME P450"/>
    <property type="match status" value="1"/>
</dbReference>
<dbReference type="OrthoDB" id="1470350at2759"/>
<organism evidence="7 8">
    <name type="scientific">Circinella minor</name>
    <dbReference type="NCBI Taxonomy" id="1195481"/>
    <lineage>
        <taxon>Eukaryota</taxon>
        <taxon>Fungi</taxon>
        <taxon>Fungi incertae sedis</taxon>
        <taxon>Mucoromycota</taxon>
        <taxon>Mucoromycotina</taxon>
        <taxon>Mucoromycetes</taxon>
        <taxon>Mucorales</taxon>
        <taxon>Lichtheimiaceae</taxon>
        <taxon>Circinella</taxon>
    </lineage>
</organism>
<dbReference type="Gene3D" id="1.10.630.10">
    <property type="entry name" value="Cytochrome P450"/>
    <property type="match status" value="1"/>
</dbReference>
<keyword evidence="6" id="KW-0503">Monooxygenase</keyword>
<dbReference type="PRINTS" id="PR00385">
    <property type="entry name" value="P450"/>
</dbReference>
<dbReference type="GO" id="GO:0020037">
    <property type="term" value="F:heme binding"/>
    <property type="evidence" value="ECO:0007669"/>
    <property type="project" value="InterPro"/>
</dbReference>
<keyword evidence="6" id="KW-0560">Oxidoreductase</keyword>
<dbReference type="GO" id="GO:0016705">
    <property type="term" value="F:oxidoreductase activity, acting on paired donors, with incorporation or reduction of molecular oxygen"/>
    <property type="evidence" value="ECO:0007669"/>
    <property type="project" value="InterPro"/>
</dbReference>
<dbReference type="InterPro" id="IPR002401">
    <property type="entry name" value="Cyt_P450_E_grp-I"/>
</dbReference>
<evidence type="ECO:0008006" key="9">
    <source>
        <dbReference type="Google" id="ProtNLM"/>
    </source>
</evidence>
<gene>
    <name evidence="7" type="ORF">INT45_007769</name>
</gene>
<dbReference type="PRINTS" id="PR00463">
    <property type="entry name" value="EP450I"/>
</dbReference>
<dbReference type="EMBL" id="JAEPRB010000166">
    <property type="protein sequence ID" value="KAG2219730.1"/>
    <property type="molecule type" value="Genomic_DNA"/>
</dbReference>
<feature type="binding site" description="axial binding residue" evidence="5">
    <location>
        <position position="497"/>
    </location>
    <ligand>
        <name>heme</name>
        <dbReference type="ChEBI" id="CHEBI:30413"/>
    </ligand>
    <ligandPart>
        <name>Fe</name>
        <dbReference type="ChEBI" id="CHEBI:18248"/>
    </ligandPart>
</feature>
<evidence type="ECO:0000256" key="1">
    <source>
        <dbReference type="ARBA" id="ARBA00001971"/>
    </source>
</evidence>
<name>A0A8H7RZE3_9FUNG</name>
<dbReference type="InterPro" id="IPR036396">
    <property type="entry name" value="Cyt_P450_sf"/>
</dbReference>
<comment type="similarity">
    <text evidence="2 6">Belongs to the cytochrome P450 family.</text>
</comment>
<keyword evidence="3 5" id="KW-0479">Metal-binding</keyword>
<comment type="cofactor">
    <cofactor evidence="1 5">
        <name>heme</name>
        <dbReference type="ChEBI" id="CHEBI:30413"/>
    </cofactor>
</comment>
<dbReference type="SUPFAM" id="SSF48264">
    <property type="entry name" value="Cytochrome P450"/>
    <property type="match status" value="1"/>
</dbReference>
<dbReference type="PROSITE" id="PS00086">
    <property type="entry name" value="CYTOCHROME_P450"/>
    <property type="match status" value="1"/>
</dbReference>
<dbReference type="PANTHER" id="PTHR24305:SF166">
    <property type="entry name" value="CYTOCHROME P450 12A4, MITOCHONDRIAL-RELATED"/>
    <property type="match status" value="1"/>
</dbReference>
<sequence length="556" mass="63752">MKPSTAVTILQNASEINIFQIPQSYIVWMTRMIRHHPKTFVLSCGLLTITYKISKTIIVPYRLWHIPRVNTIGWFWSSMKGESADVRSEKLLMSLMTEHGLCTKYMMGQWTVTIGDPILLQQMLKDSKTFPKEVNASLDPDLILTNPEANLGNSGYTEWRRQRRVANPVFRRAMPVHVFGNIVSTMFSAIDAENTTDIDFADYMRRYALDCLGLGVFVRFFFNFDMGAVRDAESPYAVLYKHAFSIVRDPLVYLFPTYAAIPSRWIPYRNRARIANEKLRRILYGIIQERKDAILSNTEATLDEHKDLLTLMIEASLNEGTLSPHHSKDRFLTNGELVANLAVFFVAGHETTASATASTMYYLAKYPDMQERARQEVLSLLGDAQYDILPTHEQLRQMLFLNNCIKETMRINPPTSGNLARIASCDTHIGQFFIPKGTRVTMELYCAHHLEKYWPDPYEFNPDRFSNHKDEHKVDNGDSTLNSNNLYIPFGYGPRACIGMNFSLAEQRVVQAMMLRKYTWELVPMSEHENGLKNQGSGGVGLLGPDKLHIRLMKRY</sequence>
<dbReference type="Pfam" id="PF00067">
    <property type="entry name" value="p450"/>
    <property type="match status" value="1"/>
</dbReference>
<evidence type="ECO:0000256" key="4">
    <source>
        <dbReference type="ARBA" id="ARBA00023004"/>
    </source>
</evidence>
<dbReference type="GO" id="GO:0004497">
    <property type="term" value="F:monooxygenase activity"/>
    <property type="evidence" value="ECO:0007669"/>
    <property type="project" value="UniProtKB-KW"/>
</dbReference>
<evidence type="ECO:0000256" key="3">
    <source>
        <dbReference type="ARBA" id="ARBA00022723"/>
    </source>
</evidence>